<dbReference type="Proteomes" id="UP000183995">
    <property type="component" value="Unassembled WGS sequence"/>
</dbReference>
<protein>
    <submittedName>
        <fullName evidence="9">Iron complex transport system permease protein</fullName>
    </submittedName>
</protein>
<evidence type="ECO:0000256" key="5">
    <source>
        <dbReference type="ARBA" id="ARBA00022692"/>
    </source>
</evidence>
<evidence type="ECO:0000256" key="8">
    <source>
        <dbReference type="SAM" id="Phobius"/>
    </source>
</evidence>
<feature type="transmembrane region" description="Helical" evidence="8">
    <location>
        <begin position="126"/>
        <end position="144"/>
    </location>
</feature>
<dbReference type="CDD" id="cd06550">
    <property type="entry name" value="TM_ABC_iron-siderophores_like"/>
    <property type="match status" value="1"/>
</dbReference>
<keyword evidence="7 8" id="KW-0472">Membrane</keyword>
<sequence length="340" mass="36398">MRKLSLAGKNAIIILALGIVLVVAVVVSFNLGRYPITPRELGGILLSKVFPIEKFWTDTMATVLFNIRLPRILLACLVGCCLSAAGASYQGIFQNPMASPDILGASAGAAFGAAFAILNYASQTMITVSAFFFSLVTVALVYLVSRKAKGSKVLGLILSGIMVSSLFTAGTSYIKLVADPSDRLPMITYWLIGSLAGATKKDVLFAAVPMAVGLVPLFLLRWRVNVLTFGDDEARTIGINATRIRLIVVICATLVTAASVSVSGMIGWVGLVIPHLTRRLVGNNYRHLMPATMLFGALFLLLIDNVSRNLLTLEIPIGILTAFIGAPFFIYLITREAGSR</sequence>
<feature type="transmembrane region" description="Helical" evidence="8">
    <location>
        <begin position="72"/>
        <end position="90"/>
    </location>
</feature>
<comment type="subcellular location">
    <subcellularLocation>
        <location evidence="1">Cell membrane</location>
        <topology evidence="1">Multi-pass membrane protein</topology>
    </subcellularLocation>
</comment>
<evidence type="ECO:0000313" key="10">
    <source>
        <dbReference type="Proteomes" id="UP000183995"/>
    </source>
</evidence>
<dbReference type="GO" id="GO:0005886">
    <property type="term" value="C:plasma membrane"/>
    <property type="evidence" value="ECO:0007669"/>
    <property type="project" value="UniProtKB-SubCell"/>
</dbReference>
<keyword evidence="5 8" id="KW-0812">Transmembrane</keyword>
<keyword evidence="6 8" id="KW-1133">Transmembrane helix</keyword>
<evidence type="ECO:0000313" key="9">
    <source>
        <dbReference type="EMBL" id="SHI19277.1"/>
    </source>
</evidence>
<dbReference type="FunFam" id="1.10.3470.10:FF:000001">
    <property type="entry name" value="Vitamin B12 ABC transporter permease BtuC"/>
    <property type="match status" value="1"/>
</dbReference>
<gene>
    <name evidence="9" type="ORF">SAMN02745823_03238</name>
</gene>
<dbReference type="SUPFAM" id="SSF81345">
    <property type="entry name" value="ABC transporter involved in vitamin B12 uptake, BtuC"/>
    <property type="match status" value="1"/>
</dbReference>
<comment type="similarity">
    <text evidence="2">Belongs to the binding-protein-dependent transport system permease family. FecCD subfamily.</text>
</comment>
<feature type="transmembrane region" description="Helical" evidence="8">
    <location>
        <begin position="153"/>
        <end position="174"/>
    </location>
</feature>
<evidence type="ECO:0000256" key="2">
    <source>
        <dbReference type="ARBA" id="ARBA00007935"/>
    </source>
</evidence>
<keyword evidence="10" id="KW-1185">Reference proteome</keyword>
<keyword evidence="3" id="KW-0813">Transport</keyword>
<feature type="transmembrane region" description="Helical" evidence="8">
    <location>
        <begin position="203"/>
        <end position="224"/>
    </location>
</feature>
<dbReference type="Gene3D" id="1.10.3470.10">
    <property type="entry name" value="ABC transporter involved in vitamin B12 uptake, BtuC"/>
    <property type="match status" value="1"/>
</dbReference>
<dbReference type="EMBL" id="FQXV01000013">
    <property type="protein sequence ID" value="SHI19277.1"/>
    <property type="molecule type" value="Genomic_DNA"/>
</dbReference>
<dbReference type="Pfam" id="PF01032">
    <property type="entry name" value="FecCD"/>
    <property type="match status" value="1"/>
</dbReference>
<dbReference type="PANTHER" id="PTHR30472:SF70">
    <property type="entry name" value="MOLYBDATE IMPORT SYSTEM PERMEASE PROTEIN MOLB"/>
    <property type="match status" value="1"/>
</dbReference>
<organism evidence="9 10">
    <name type="scientific">Sporobacter termitidis DSM 10068</name>
    <dbReference type="NCBI Taxonomy" id="1123282"/>
    <lineage>
        <taxon>Bacteria</taxon>
        <taxon>Bacillati</taxon>
        <taxon>Bacillota</taxon>
        <taxon>Clostridia</taxon>
        <taxon>Eubacteriales</taxon>
        <taxon>Oscillospiraceae</taxon>
        <taxon>Sporobacter</taxon>
    </lineage>
</organism>
<accession>A0A1M5Z4S6</accession>
<dbReference type="GO" id="GO:0022857">
    <property type="term" value="F:transmembrane transporter activity"/>
    <property type="evidence" value="ECO:0007669"/>
    <property type="project" value="InterPro"/>
</dbReference>
<dbReference type="OrthoDB" id="9792889at2"/>
<dbReference type="AlphaFoldDB" id="A0A1M5Z4S6"/>
<feature type="transmembrane region" description="Helical" evidence="8">
    <location>
        <begin position="244"/>
        <end position="273"/>
    </location>
</feature>
<evidence type="ECO:0000256" key="7">
    <source>
        <dbReference type="ARBA" id="ARBA00023136"/>
    </source>
</evidence>
<name>A0A1M5Z4S6_9FIRM</name>
<evidence type="ECO:0000256" key="4">
    <source>
        <dbReference type="ARBA" id="ARBA00022475"/>
    </source>
</evidence>
<feature type="transmembrane region" description="Helical" evidence="8">
    <location>
        <begin position="12"/>
        <end position="31"/>
    </location>
</feature>
<feature type="transmembrane region" description="Helical" evidence="8">
    <location>
        <begin position="102"/>
        <end position="120"/>
    </location>
</feature>
<reference evidence="9 10" key="1">
    <citation type="submission" date="2016-11" db="EMBL/GenBank/DDBJ databases">
        <authorList>
            <person name="Jaros S."/>
            <person name="Januszkiewicz K."/>
            <person name="Wedrychowicz H."/>
        </authorList>
    </citation>
    <scope>NUCLEOTIDE SEQUENCE [LARGE SCALE GENOMIC DNA]</scope>
    <source>
        <strain evidence="9 10">DSM 10068</strain>
    </source>
</reference>
<evidence type="ECO:0000256" key="3">
    <source>
        <dbReference type="ARBA" id="ARBA00022448"/>
    </source>
</evidence>
<dbReference type="GO" id="GO:0033214">
    <property type="term" value="P:siderophore-iron import into cell"/>
    <property type="evidence" value="ECO:0007669"/>
    <property type="project" value="TreeGrafter"/>
</dbReference>
<evidence type="ECO:0000256" key="1">
    <source>
        <dbReference type="ARBA" id="ARBA00004651"/>
    </source>
</evidence>
<dbReference type="InterPro" id="IPR000522">
    <property type="entry name" value="ABC_transptr_permease_BtuC"/>
</dbReference>
<keyword evidence="4" id="KW-1003">Cell membrane</keyword>
<evidence type="ECO:0000256" key="6">
    <source>
        <dbReference type="ARBA" id="ARBA00022989"/>
    </source>
</evidence>
<dbReference type="STRING" id="1123282.SAMN02745823_03238"/>
<dbReference type="RefSeq" id="WP_073081187.1">
    <property type="nucleotide sequence ID" value="NZ_FQXV01000013.1"/>
</dbReference>
<dbReference type="PANTHER" id="PTHR30472">
    <property type="entry name" value="FERRIC ENTEROBACTIN TRANSPORT SYSTEM PERMEASE PROTEIN"/>
    <property type="match status" value="1"/>
</dbReference>
<feature type="transmembrane region" description="Helical" evidence="8">
    <location>
        <begin position="285"/>
        <end position="303"/>
    </location>
</feature>
<proteinExistence type="inferred from homology"/>
<feature type="transmembrane region" description="Helical" evidence="8">
    <location>
        <begin position="315"/>
        <end position="334"/>
    </location>
</feature>
<dbReference type="InterPro" id="IPR037294">
    <property type="entry name" value="ABC_BtuC-like"/>
</dbReference>